<evidence type="ECO:0000256" key="1">
    <source>
        <dbReference type="SAM" id="MobiDB-lite"/>
    </source>
</evidence>
<dbReference type="EMBL" id="CAJNIZ010022545">
    <property type="protein sequence ID" value="CAE7462395.1"/>
    <property type="molecule type" value="Genomic_DNA"/>
</dbReference>
<comment type="caution">
    <text evidence="2">The sequence shown here is derived from an EMBL/GenBank/DDBJ whole genome shotgun (WGS) entry which is preliminary data.</text>
</comment>
<reference evidence="2" key="1">
    <citation type="submission" date="2021-02" db="EMBL/GenBank/DDBJ databases">
        <authorList>
            <person name="Dougan E. K."/>
            <person name="Rhodes N."/>
            <person name="Thang M."/>
            <person name="Chan C."/>
        </authorList>
    </citation>
    <scope>NUCLEOTIDE SEQUENCE</scope>
</reference>
<feature type="region of interest" description="Disordered" evidence="1">
    <location>
        <begin position="159"/>
        <end position="192"/>
    </location>
</feature>
<accession>A0A812S0M8</accession>
<proteinExistence type="predicted"/>
<organism evidence="2 3">
    <name type="scientific">Symbiodinium pilosum</name>
    <name type="common">Dinoflagellate</name>
    <dbReference type="NCBI Taxonomy" id="2952"/>
    <lineage>
        <taxon>Eukaryota</taxon>
        <taxon>Sar</taxon>
        <taxon>Alveolata</taxon>
        <taxon>Dinophyceae</taxon>
        <taxon>Suessiales</taxon>
        <taxon>Symbiodiniaceae</taxon>
        <taxon>Symbiodinium</taxon>
    </lineage>
</organism>
<gene>
    <name evidence="2" type="ORF">SPIL2461_LOCUS11565</name>
</gene>
<evidence type="ECO:0000313" key="3">
    <source>
        <dbReference type="Proteomes" id="UP000649617"/>
    </source>
</evidence>
<dbReference type="Proteomes" id="UP000649617">
    <property type="component" value="Unassembled WGS sequence"/>
</dbReference>
<name>A0A812S0M8_SYMPI</name>
<keyword evidence="3" id="KW-1185">Reference proteome</keyword>
<feature type="non-terminal residue" evidence="2">
    <location>
        <position position="236"/>
    </location>
</feature>
<evidence type="ECO:0000313" key="2">
    <source>
        <dbReference type="EMBL" id="CAE7462395.1"/>
    </source>
</evidence>
<protein>
    <submittedName>
        <fullName evidence="2">Uncharacterized protein</fullName>
    </submittedName>
</protein>
<feature type="non-terminal residue" evidence="2">
    <location>
        <position position="1"/>
    </location>
</feature>
<sequence>QPAESEPSLSGTCCGAWLDGRSPVSYALQLRSTRVLRCCRSMQLGHSTTSPGLRCWRRCMRNQRYSLSSLFPHSSTPRLAATCGRTTEDAAMRSAKLRAASKGTPSCPGCTPWPRTLLCKVQSQLRDGEAVFAFLDDIYVESTSLLHLSGSSGCMSTSRSPCGSMRASASTAPKPRPGMPLARNRRASGTSSPRAVIRYGLGIGRCPRISRVSSRWARRGQTTCCEYCPTRSARNT</sequence>
<dbReference type="AlphaFoldDB" id="A0A812S0M8"/>